<dbReference type="Gene3D" id="1.20.1080.10">
    <property type="entry name" value="Glycerol uptake facilitator protein"/>
    <property type="match status" value="1"/>
</dbReference>
<feature type="region of interest" description="Disordered" evidence="9">
    <location>
        <begin position="1"/>
        <end position="70"/>
    </location>
</feature>
<dbReference type="Proteomes" id="UP000323386">
    <property type="component" value="Unassembled WGS sequence"/>
</dbReference>
<protein>
    <submittedName>
        <fullName evidence="11">Related to aquaporin</fullName>
    </submittedName>
</protein>
<comment type="subcellular location">
    <subcellularLocation>
        <location evidence="1">Membrane</location>
        <topology evidence="1">Multi-pass membrane protein</topology>
    </subcellularLocation>
</comment>
<dbReference type="FunFam" id="1.20.1080.10:FF:000014">
    <property type="entry name" value="Aquaporin 1"/>
    <property type="match status" value="1"/>
</dbReference>
<comment type="similarity">
    <text evidence="2 8">Belongs to the MIP/aquaporin (TC 1.A.8) family.</text>
</comment>
<feature type="compositionally biased region" description="Polar residues" evidence="9">
    <location>
        <begin position="30"/>
        <end position="46"/>
    </location>
</feature>
<dbReference type="OrthoDB" id="3222at2759"/>
<keyword evidence="7 10" id="KW-0472">Membrane</keyword>
<reference evidence="11 12" key="1">
    <citation type="submission" date="2018-03" db="EMBL/GenBank/DDBJ databases">
        <authorList>
            <person name="Guldener U."/>
        </authorList>
    </citation>
    <scope>NUCLEOTIDE SEQUENCE [LARGE SCALE GENOMIC DNA]</scope>
    <source>
        <strain evidence="11 12">DAOM196992</strain>
    </source>
</reference>
<proteinExistence type="inferred from homology"/>
<evidence type="ECO:0000256" key="10">
    <source>
        <dbReference type="SAM" id="Phobius"/>
    </source>
</evidence>
<accession>A0A5C3F168</accession>
<keyword evidence="5" id="KW-0677">Repeat</keyword>
<dbReference type="InterPro" id="IPR000425">
    <property type="entry name" value="MIP"/>
</dbReference>
<evidence type="ECO:0000313" key="11">
    <source>
        <dbReference type="EMBL" id="SPO37457.1"/>
    </source>
</evidence>
<evidence type="ECO:0000313" key="12">
    <source>
        <dbReference type="Proteomes" id="UP000323386"/>
    </source>
</evidence>
<gene>
    <name evidence="11" type="ORF">PSFLO_02931</name>
</gene>
<evidence type="ECO:0000256" key="1">
    <source>
        <dbReference type="ARBA" id="ARBA00004141"/>
    </source>
</evidence>
<feature type="transmembrane region" description="Helical" evidence="10">
    <location>
        <begin position="219"/>
        <end position="241"/>
    </location>
</feature>
<keyword evidence="4 8" id="KW-0812">Transmembrane</keyword>
<dbReference type="GO" id="GO:0015250">
    <property type="term" value="F:water channel activity"/>
    <property type="evidence" value="ECO:0007669"/>
    <property type="project" value="TreeGrafter"/>
</dbReference>
<feature type="compositionally biased region" description="Basic and acidic residues" evidence="9">
    <location>
        <begin position="424"/>
        <end position="434"/>
    </location>
</feature>
<keyword evidence="6 10" id="KW-1133">Transmembrane helix</keyword>
<organism evidence="11 12">
    <name type="scientific">Pseudozyma flocculosa</name>
    <dbReference type="NCBI Taxonomy" id="84751"/>
    <lineage>
        <taxon>Eukaryota</taxon>
        <taxon>Fungi</taxon>
        <taxon>Dikarya</taxon>
        <taxon>Basidiomycota</taxon>
        <taxon>Ustilaginomycotina</taxon>
        <taxon>Ustilaginomycetes</taxon>
        <taxon>Ustilaginales</taxon>
        <taxon>Ustilaginaceae</taxon>
        <taxon>Pseudozyma</taxon>
    </lineage>
</organism>
<keyword evidence="12" id="KW-1185">Reference proteome</keyword>
<keyword evidence="3 8" id="KW-0813">Transport</keyword>
<feature type="transmembrane region" description="Helical" evidence="10">
    <location>
        <begin position="120"/>
        <end position="141"/>
    </location>
</feature>
<evidence type="ECO:0000256" key="2">
    <source>
        <dbReference type="ARBA" id="ARBA00006175"/>
    </source>
</evidence>
<dbReference type="InterPro" id="IPR023271">
    <property type="entry name" value="Aquaporin-like"/>
</dbReference>
<evidence type="ECO:0000256" key="8">
    <source>
        <dbReference type="RuleBase" id="RU000477"/>
    </source>
</evidence>
<dbReference type="PANTHER" id="PTHR19139:SF199">
    <property type="entry name" value="MIP17260P"/>
    <property type="match status" value="1"/>
</dbReference>
<name>A0A5C3F168_9BASI</name>
<dbReference type="InterPro" id="IPR034294">
    <property type="entry name" value="Aquaporin_transptr"/>
</dbReference>
<dbReference type="PRINTS" id="PR00783">
    <property type="entry name" value="MINTRINSICP"/>
</dbReference>
<dbReference type="AlphaFoldDB" id="A0A5C3F168"/>
<dbReference type="GO" id="GO:0005886">
    <property type="term" value="C:plasma membrane"/>
    <property type="evidence" value="ECO:0007669"/>
    <property type="project" value="TreeGrafter"/>
</dbReference>
<evidence type="ECO:0000256" key="5">
    <source>
        <dbReference type="ARBA" id="ARBA00022737"/>
    </source>
</evidence>
<feature type="transmembrane region" description="Helical" evidence="10">
    <location>
        <begin position="261"/>
        <end position="279"/>
    </location>
</feature>
<evidence type="ECO:0000256" key="7">
    <source>
        <dbReference type="ARBA" id="ARBA00023136"/>
    </source>
</evidence>
<evidence type="ECO:0000256" key="3">
    <source>
        <dbReference type="ARBA" id="ARBA00022448"/>
    </source>
</evidence>
<dbReference type="SUPFAM" id="SSF81338">
    <property type="entry name" value="Aquaporin-like"/>
    <property type="match status" value="1"/>
</dbReference>
<dbReference type="Pfam" id="PF00230">
    <property type="entry name" value="MIP"/>
    <property type="match status" value="1"/>
</dbReference>
<dbReference type="PANTHER" id="PTHR19139">
    <property type="entry name" value="AQUAPORIN TRANSPORTER"/>
    <property type="match status" value="1"/>
</dbReference>
<evidence type="ECO:0000256" key="9">
    <source>
        <dbReference type="SAM" id="MobiDB-lite"/>
    </source>
</evidence>
<feature type="transmembrane region" description="Helical" evidence="10">
    <location>
        <begin position="286"/>
        <end position="307"/>
    </location>
</feature>
<dbReference type="EMBL" id="OOIP01000007">
    <property type="protein sequence ID" value="SPO37457.1"/>
    <property type="molecule type" value="Genomic_DNA"/>
</dbReference>
<evidence type="ECO:0000256" key="6">
    <source>
        <dbReference type="ARBA" id="ARBA00022989"/>
    </source>
</evidence>
<feature type="transmembrane region" description="Helical" evidence="10">
    <location>
        <begin position="331"/>
        <end position="351"/>
    </location>
</feature>
<sequence>MIRSPSNHSHHTAGEPSNGAVPNTGMAEASDNSASIISPGNRSFSGSHPPGHALRSSPSGHSLTGAPSGTQAFVQPTEAAVIEKQLPSFMKIDEAEFEKARHPQRRRDILRRRLELKNNAVAAVSEFCGTFLFLFFSFVIATQAANGRAASQNNNVDQGTQSLSQNAPPDTSSLLYSSLGFGFSLAVNAWTFYRVSGGLFNPAVTLALTLTKVLNWKQCISLTISQIIGGIAAAAVCDAIIPGPINARTSLSSGISVAQGFWLEFFLTAQLIFAVFMLAKEKHRGTFLAPVGIGLSLFISEMCGTNWTDDLNPARSFGPDVVLGRFDSYHWIYWIAPYAAAIFTSGFYILLKYVQYESVNEGQDSDESKQVLRDASGTIVGVLDSVPTHEFHYINEATVEQGQAPNAVTDNARSSFGARSAGEPVERIRSRSEHGNSTLGGHGSFSPIKRDGVLAANAKVVFVPFGSNTSS</sequence>
<feature type="compositionally biased region" description="Polar residues" evidence="9">
    <location>
        <begin position="56"/>
        <end position="70"/>
    </location>
</feature>
<evidence type="ECO:0000256" key="4">
    <source>
        <dbReference type="ARBA" id="ARBA00022692"/>
    </source>
</evidence>
<feature type="region of interest" description="Disordered" evidence="9">
    <location>
        <begin position="414"/>
        <end position="444"/>
    </location>
</feature>